<dbReference type="RefSeq" id="WP_147663097.1">
    <property type="nucleotide sequence ID" value="NZ_CP042905.2"/>
</dbReference>
<dbReference type="PANTHER" id="PTHR38462">
    <property type="entry name" value="EXONUCLEASE-LIKE PROTEIN"/>
    <property type="match status" value="1"/>
</dbReference>
<dbReference type="GeneID" id="41330038"/>
<protein>
    <submittedName>
        <fullName evidence="2">Ribonuclease H-like domain-containing protein</fullName>
    </submittedName>
</protein>
<reference evidence="2 3" key="1">
    <citation type="journal article" date="2020" name="Nature">
        <title>Isolation of an archaeon at the prokaryote-eukaryote interface.</title>
        <authorList>
            <person name="Imachi H."/>
            <person name="Nobu M.K."/>
            <person name="Nakahara N."/>
            <person name="Morono Y."/>
            <person name="Ogawara M."/>
            <person name="Takaki Y."/>
            <person name="Takano Y."/>
            <person name="Uematsu K."/>
            <person name="Ikuta T."/>
            <person name="Ito M."/>
            <person name="Matsui Y."/>
            <person name="Miyazaki M."/>
            <person name="Murata K."/>
            <person name="Saito Y."/>
            <person name="Sakai S."/>
            <person name="Song C."/>
            <person name="Tasumi E."/>
            <person name="Yamanaka Y."/>
            <person name="Yamaguchi T."/>
            <person name="Kamagata Y."/>
            <person name="Tamaki H."/>
            <person name="Takai K."/>
        </authorList>
    </citation>
    <scope>NUCLEOTIDE SEQUENCE [LARGE SCALE GENOMIC DNA]</scope>
    <source>
        <strain evidence="2 3">MK-D1</strain>
    </source>
</reference>
<sequence length="292" mass="34436">MIQCTFQQVTGVYRKGELRLWQSGITNWDKLLETPQHHPNFTKKLWNRLRTDVIQCKKALENEDYDFFITKFPEDLLWRLIPNLKGKILYFDIEATGLDITKDSITTISTFDGTEIRYFVKDQNLKEFIPYLEKFDAIATFDGEKMDLPFIESKLGFNFYHIHFDLFKISRKLGISGGLKQIENYLGISRNTKNLDGIDGKTAIYLWKEYLLTNDKRYLDTLLAYNIEDAVNLERILYWFYDRLRAKEGLPIKSLNFNSNKISSPKQPNSMVIELIQEKYMNISNNDESEEI</sequence>
<dbReference type="InterPro" id="IPR012337">
    <property type="entry name" value="RNaseH-like_sf"/>
</dbReference>
<organism evidence="2 3">
    <name type="scientific">Promethearchaeum syntrophicum</name>
    <dbReference type="NCBI Taxonomy" id="2594042"/>
    <lineage>
        <taxon>Archaea</taxon>
        <taxon>Promethearchaeati</taxon>
        <taxon>Promethearchaeota</taxon>
        <taxon>Promethearchaeia</taxon>
        <taxon>Promethearchaeales</taxon>
        <taxon>Promethearchaeaceae</taxon>
        <taxon>Promethearchaeum</taxon>
    </lineage>
</organism>
<feature type="domain" description="YprB ribonuclease H-like" evidence="1">
    <location>
        <begin position="89"/>
        <end position="240"/>
    </location>
</feature>
<proteinExistence type="predicted"/>
<dbReference type="EMBL" id="CP042905">
    <property type="protein sequence ID" value="QEE16218.1"/>
    <property type="molecule type" value="Genomic_DNA"/>
</dbReference>
<keyword evidence="3" id="KW-1185">Reference proteome</keyword>
<dbReference type="InterPro" id="IPR038720">
    <property type="entry name" value="YprB_RNase_H-like_dom"/>
</dbReference>
<evidence type="ECO:0000259" key="1">
    <source>
        <dbReference type="Pfam" id="PF13482"/>
    </source>
</evidence>
<dbReference type="AlphaFoldDB" id="A0A5B9DAC2"/>
<evidence type="ECO:0000313" key="3">
    <source>
        <dbReference type="Proteomes" id="UP000321408"/>
    </source>
</evidence>
<name>A0A5B9DAC2_9ARCH</name>
<reference evidence="2 3" key="2">
    <citation type="journal article" date="2024" name="Int. J. Syst. Evol. Microbiol.">
        <title>Promethearchaeum syntrophicum gen. nov., sp. nov., an anaerobic, obligately syntrophic archaeon, the first isolate of the lineage 'Asgard' archaea, and proposal of the new archaeal phylum Promethearchaeota phyl. nov. and kingdom Promethearchaeati regn. nov.</title>
        <authorList>
            <person name="Imachi H."/>
            <person name="Nobu M.K."/>
            <person name="Kato S."/>
            <person name="Takaki Y."/>
            <person name="Miyazaki M."/>
            <person name="Miyata M."/>
            <person name="Ogawara M."/>
            <person name="Saito Y."/>
            <person name="Sakai S."/>
            <person name="Tahara Y.O."/>
            <person name="Takano Y."/>
            <person name="Tasumi E."/>
            <person name="Uematsu K."/>
            <person name="Yoshimura T."/>
            <person name="Itoh T."/>
            <person name="Ohkuma M."/>
            <person name="Takai K."/>
        </authorList>
    </citation>
    <scope>NUCLEOTIDE SEQUENCE [LARGE SCALE GENOMIC DNA]</scope>
    <source>
        <strain evidence="2 3">MK-D1</strain>
    </source>
</reference>
<dbReference type="SUPFAM" id="SSF53098">
    <property type="entry name" value="Ribonuclease H-like"/>
    <property type="match status" value="1"/>
</dbReference>
<evidence type="ECO:0000313" key="2">
    <source>
        <dbReference type="EMBL" id="QEE16218.1"/>
    </source>
</evidence>
<dbReference type="Pfam" id="PF13482">
    <property type="entry name" value="RNase_H_2"/>
    <property type="match status" value="1"/>
</dbReference>
<dbReference type="PANTHER" id="PTHR38462:SF1">
    <property type="entry name" value="YPRB RIBONUCLEASE H-LIKE DOMAIN-CONTAINING PROTEIN"/>
    <property type="match status" value="1"/>
</dbReference>
<dbReference type="Gene3D" id="3.30.420.10">
    <property type="entry name" value="Ribonuclease H-like superfamily/Ribonuclease H"/>
    <property type="match status" value="1"/>
</dbReference>
<dbReference type="GO" id="GO:0003676">
    <property type="term" value="F:nucleic acid binding"/>
    <property type="evidence" value="ECO:0007669"/>
    <property type="project" value="InterPro"/>
</dbReference>
<dbReference type="KEGG" id="psyt:DSAG12_02048"/>
<dbReference type="Proteomes" id="UP000321408">
    <property type="component" value="Chromosome"/>
</dbReference>
<gene>
    <name evidence="2" type="ORF">DSAG12_02048</name>
</gene>
<accession>A0A5B9DAC2</accession>
<dbReference type="InterPro" id="IPR036397">
    <property type="entry name" value="RNaseH_sf"/>
</dbReference>